<name>A0A5S4G2X3_9ACTN</name>
<dbReference type="OrthoDB" id="3483318at2"/>
<accession>A0A5S4G2X3</accession>
<evidence type="ECO:0008006" key="3">
    <source>
        <dbReference type="Google" id="ProtNLM"/>
    </source>
</evidence>
<proteinExistence type="predicted"/>
<dbReference type="Proteomes" id="UP000305238">
    <property type="component" value="Unassembled WGS sequence"/>
</dbReference>
<organism evidence="1 2">
    <name type="scientific">Actinomadura geliboluensis</name>
    <dbReference type="NCBI Taxonomy" id="882440"/>
    <lineage>
        <taxon>Bacteria</taxon>
        <taxon>Bacillati</taxon>
        <taxon>Actinomycetota</taxon>
        <taxon>Actinomycetes</taxon>
        <taxon>Streptosporangiales</taxon>
        <taxon>Thermomonosporaceae</taxon>
        <taxon>Actinomadura</taxon>
    </lineage>
</organism>
<dbReference type="RefSeq" id="WP_138641614.1">
    <property type="nucleotide sequence ID" value="NZ_JASWDG010000038.1"/>
</dbReference>
<sequence length="66" mass="6920">MTAPRARLVKVRLSGDAADVAALAELLAELPGDRCAVGEVSVPYPNRRGSGERRYLDVVLTGPADG</sequence>
<dbReference type="EMBL" id="VCKZ01000498">
    <property type="protein sequence ID" value="TMR27357.1"/>
    <property type="molecule type" value="Genomic_DNA"/>
</dbReference>
<keyword evidence="2" id="KW-1185">Reference proteome</keyword>
<gene>
    <name evidence="1" type="ORF">ETD96_39555</name>
</gene>
<protein>
    <recommendedName>
        <fullName evidence="3">DUF3970 domain-containing protein</fullName>
    </recommendedName>
</protein>
<reference evidence="1 2" key="1">
    <citation type="submission" date="2019-05" db="EMBL/GenBank/DDBJ databases">
        <title>Draft genome sequence of Actinomadura geliboluensis A8036.</title>
        <authorList>
            <person name="Saricaoglu S."/>
            <person name="Isik K."/>
        </authorList>
    </citation>
    <scope>NUCLEOTIDE SEQUENCE [LARGE SCALE GENOMIC DNA]</scope>
    <source>
        <strain evidence="1 2">A8036</strain>
    </source>
</reference>
<evidence type="ECO:0000313" key="1">
    <source>
        <dbReference type="EMBL" id="TMR27357.1"/>
    </source>
</evidence>
<comment type="caution">
    <text evidence="1">The sequence shown here is derived from an EMBL/GenBank/DDBJ whole genome shotgun (WGS) entry which is preliminary data.</text>
</comment>
<dbReference type="AlphaFoldDB" id="A0A5S4G2X3"/>
<evidence type="ECO:0000313" key="2">
    <source>
        <dbReference type="Proteomes" id="UP000305238"/>
    </source>
</evidence>